<dbReference type="AlphaFoldDB" id="A0A3M2QLC5"/>
<feature type="region of interest" description="Disordered" evidence="1">
    <location>
        <begin position="49"/>
        <end position="71"/>
    </location>
</feature>
<dbReference type="EMBL" id="NKUJ01001140">
    <property type="protein sequence ID" value="RMI93706.1"/>
    <property type="molecule type" value="Genomic_DNA"/>
</dbReference>
<proteinExistence type="predicted"/>
<evidence type="ECO:0000313" key="3">
    <source>
        <dbReference type="Proteomes" id="UP000277212"/>
    </source>
</evidence>
<evidence type="ECO:0000313" key="2">
    <source>
        <dbReference type="EMBL" id="RMI93706.1"/>
    </source>
</evidence>
<gene>
    <name evidence="2" type="ORF">CDV36_016544</name>
</gene>
<dbReference type="Proteomes" id="UP000277212">
    <property type="component" value="Unassembled WGS sequence"/>
</dbReference>
<organism evidence="2 3">
    <name type="scientific">Fusarium kuroshium</name>
    <dbReference type="NCBI Taxonomy" id="2010991"/>
    <lineage>
        <taxon>Eukaryota</taxon>
        <taxon>Fungi</taxon>
        <taxon>Dikarya</taxon>
        <taxon>Ascomycota</taxon>
        <taxon>Pezizomycotina</taxon>
        <taxon>Sordariomycetes</taxon>
        <taxon>Hypocreomycetidae</taxon>
        <taxon>Hypocreales</taxon>
        <taxon>Nectriaceae</taxon>
        <taxon>Fusarium</taxon>
        <taxon>Fusarium solani species complex</taxon>
    </lineage>
</organism>
<name>A0A3M2QLC5_9HYPO</name>
<reference evidence="2 3" key="1">
    <citation type="submission" date="2017-06" db="EMBL/GenBank/DDBJ databases">
        <title>Comparative genomic analysis of Ambrosia Fusariam Clade fungi.</title>
        <authorList>
            <person name="Stajich J.E."/>
            <person name="Carrillo J."/>
            <person name="Kijimoto T."/>
            <person name="Eskalen A."/>
            <person name="O'Donnell K."/>
            <person name="Kasson M."/>
        </authorList>
    </citation>
    <scope>NUCLEOTIDE SEQUENCE [LARGE SCALE GENOMIC DNA]</scope>
    <source>
        <strain evidence="2">UCR3666</strain>
    </source>
</reference>
<sequence>MPRAGLPRMVVSFTARRRSDQKPFQRMINDGFRLSVFGCVWKASANKMTEKTENTKSLHSASAAPCSLNGA</sequence>
<evidence type="ECO:0000256" key="1">
    <source>
        <dbReference type="SAM" id="MobiDB-lite"/>
    </source>
</evidence>
<comment type="caution">
    <text evidence="2">The sequence shown here is derived from an EMBL/GenBank/DDBJ whole genome shotgun (WGS) entry which is preliminary data.</text>
</comment>
<protein>
    <submittedName>
        <fullName evidence="2">Uncharacterized protein</fullName>
    </submittedName>
</protein>
<keyword evidence="3" id="KW-1185">Reference proteome</keyword>
<accession>A0A3M2QLC5</accession>